<dbReference type="EMBL" id="OX465084">
    <property type="protein sequence ID" value="CAI9299122.1"/>
    <property type="molecule type" value="Genomic_DNA"/>
</dbReference>
<keyword evidence="3" id="KW-1185">Reference proteome</keyword>
<dbReference type="AlphaFoldDB" id="A0AA35ZWT3"/>
<evidence type="ECO:0000313" key="3">
    <source>
        <dbReference type="Proteomes" id="UP001177003"/>
    </source>
</evidence>
<keyword evidence="1" id="KW-1133">Transmembrane helix</keyword>
<name>A0AA35ZWT3_LACSI</name>
<reference evidence="2" key="1">
    <citation type="submission" date="2023-04" db="EMBL/GenBank/DDBJ databases">
        <authorList>
            <person name="Vijverberg K."/>
            <person name="Xiong W."/>
            <person name="Schranz E."/>
        </authorList>
    </citation>
    <scope>NUCLEOTIDE SEQUENCE</scope>
</reference>
<dbReference type="Proteomes" id="UP001177003">
    <property type="component" value="Chromosome 8"/>
</dbReference>
<gene>
    <name evidence="2" type="ORF">LSALG_LOCUS37847</name>
</gene>
<feature type="transmembrane region" description="Helical" evidence="1">
    <location>
        <begin position="120"/>
        <end position="144"/>
    </location>
</feature>
<sequence length="156" mass="18178">MARDPRFWKMRKAYNIVPCNKYFMHVPIKDLMTTSTRSNLIFTYFHVVDIQLHNHKQVKVYTTIEIFWVAPGPEEKLPDTEDQEFSDNDAFFCMDICKQATTMANTFIIIMVCFESSNMLILYSCVGQLLLIFCLLLGVCGHLQDWGYVMLTAQLI</sequence>
<evidence type="ECO:0000256" key="1">
    <source>
        <dbReference type="SAM" id="Phobius"/>
    </source>
</evidence>
<evidence type="ECO:0000313" key="2">
    <source>
        <dbReference type="EMBL" id="CAI9299122.1"/>
    </source>
</evidence>
<protein>
    <submittedName>
        <fullName evidence="2">Uncharacterized protein</fullName>
    </submittedName>
</protein>
<keyword evidence="1" id="KW-0472">Membrane</keyword>
<accession>A0AA35ZWT3</accession>
<proteinExistence type="predicted"/>
<keyword evidence="1" id="KW-0812">Transmembrane</keyword>
<organism evidence="2 3">
    <name type="scientific">Lactuca saligna</name>
    <name type="common">Willowleaf lettuce</name>
    <dbReference type="NCBI Taxonomy" id="75948"/>
    <lineage>
        <taxon>Eukaryota</taxon>
        <taxon>Viridiplantae</taxon>
        <taxon>Streptophyta</taxon>
        <taxon>Embryophyta</taxon>
        <taxon>Tracheophyta</taxon>
        <taxon>Spermatophyta</taxon>
        <taxon>Magnoliopsida</taxon>
        <taxon>eudicotyledons</taxon>
        <taxon>Gunneridae</taxon>
        <taxon>Pentapetalae</taxon>
        <taxon>asterids</taxon>
        <taxon>campanulids</taxon>
        <taxon>Asterales</taxon>
        <taxon>Asteraceae</taxon>
        <taxon>Cichorioideae</taxon>
        <taxon>Cichorieae</taxon>
        <taxon>Lactucinae</taxon>
        <taxon>Lactuca</taxon>
    </lineage>
</organism>